<keyword evidence="5" id="KW-1133">Transmembrane helix</keyword>
<evidence type="ECO:0000256" key="2">
    <source>
        <dbReference type="ARBA" id="ARBA00023157"/>
    </source>
</evidence>
<dbReference type="FunFam" id="2.60.120.230:FF:000001">
    <property type="entry name" value="Monooxygenase, DBH-like 1"/>
    <property type="match status" value="1"/>
</dbReference>
<dbReference type="GO" id="GO:0030667">
    <property type="term" value="C:secretory granule membrane"/>
    <property type="evidence" value="ECO:0007669"/>
    <property type="project" value="TreeGrafter"/>
</dbReference>
<sequence>MATVSCVKGCRVWATVGLLLAMVVSCGLCTSFPGGPPPQWEHLVDFDPNYRLLWSVGSQEVTFEIQARTLGYVGVGFSRDGTLVGADIAVGWIDQGHVFLQVWGSFRLSVFVYKRLFCEHILASTPKLRCEHGDELYRSVRQTNVHVEAAFFVGGENVELLLLLLLLSKALLLRAERLDRHIRPDSPDGEPIVDSSQDYTLLLGYENTTHTVIRFKRNLDTCDMKDDFPITNDTMRVLFLYDNEKPRPGAATALPHPLVAFKGSRSIFLTQRSSQDELSNAPAVSILELRNEDVELPDSDESLYWCKIFKLDDFAQKHHLIRYEPVFDSSTSVLYLNHLILYECQGLSKELEQLSRDRGHPCFRLQPMHCNTVVANWARGSDGFTFPPEAGYPLESHQATYYMLETHYNYPDYTYDFSAFYRKNLSKQQRNMALKSRDDTVEPQAPEDAEDGPDSEDSGAMEQQMADNSGLKLYYTHKLREHDAGVLSVGMDPNWRHIIPPRQEKVVSQGHCIGACTQRAFPREGINIFAAMSRTHLIGRQVTLRQMRGNAELQPIMRDSNIDPSYQDYRRLTVPTRVLPGDSLVAECIYDSSSRKSITLGGMTTREEICLILTLYYPRQRELTSCHSLPSLPTVLHSLGIEELASGTNPVVIASPAELAGMTLERRLTSYDWENQFESFQDATRQGSFKPLCWTPTNTMLPGIESESYGSNITRAWKPVDKCRSVHTNLVTETGPNMIDMPAMDDHESTNMIDIDLKAKMSRSGQQTPPTTNHRQVGRSTAATFAESLLALMVATVLGFTLH</sequence>
<keyword evidence="3" id="KW-0325">Glycoprotein</keyword>
<dbReference type="GO" id="GO:0006589">
    <property type="term" value="P:octopamine biosynthetic process"/>
    <property type="evidence" value="ECO:0007669"/>
    <property type="project" value="TreeGrafter"/>
</dbReference>
<dbReference type="EnsemblMetazoa" id="AFAF002002-RA">
    <property type="protein sequence ID" value="AFAF002002-PA"/>
    <property type="gene ID" value="AFAF002002"/>
</dbReference>
<dbReference type="GO" id="GO:0042421">
    <property type="term" value="P:norepinephrine biosynthetic process"/>
    <property type="evidence" value="ECO:0007669"/>
    <property type="project" value="TreeGrafter"/>
</dbReference>
<feature type="compositionally biased region" description="Acidic residues" evidence="4">
    <location>
        <begin position="445"/>
        <end position="459"/>
    </location>
</feature>
<name>A0A182Q2V9_9DIPT</name>
<dbReference type="GO" id="GO:0005507">
    <property type="term" value="F:copper ion binding"/>
    <property type="evidence" value="ECO:0007669"/>
    <property type="project" value="InterPro"/>
</dbReference>
<comment type="similarity">
    <text evidence="1">Belongs to the copper type II ascorbate-dependent monooxygenase family.</text>
</comment>
<dbReference type="Pfam" id="PF03712">
    <property type="entry name" value="Cu2_monoox_C"/>
    <property type="match status" value="1"/>
</dbReference>
<dbReference type="GO" id="GO:0004500">
    <property type="term" value="F:dopamine beta-monooxygenase activity"/>
    <property type="evidence" value="ECO:0007669"/>
    <property type="project" value="InterPro"/>
</dbReference>
<feature type="region of interest" description="Disordered" evidence="4">
    <location>
        <begin position="431"/>
        <end position="464"/>
    </location>
</feature>
<dbReference type="InterPro" id="IPR008977">
    <property type="entry name" value="PHM/PNGase_F_dom_sf"/>
</dbReference>
<dbReference type="VEuPathDB" id="VectorBase:AFAF002002"/>
<protein>
    <recommendedName>
        <fullName evidence="6">DOMON domain-containing protein</fullName>
    </recommendedName>
</protein>
<dbReference type="Pfam" id="PF03351">
    <property type="entry name" value="DOMON"/>
    <property type="match status" value="2"/>
</dbReference>
<dbReference type="GO" id="GO:0005615">
    <property type="term" value="C:extracellular space"/>
    <property type="evidence" value="ECO:0007669"/>
    <property type="project" value="TreeGrafter"/>
</dbReference>
<keyword evidence="5" id="KW-0812">Transmembrane</keyword>
<dbReference type="Pfam" id="PF01082">
    <property type="entry name" value="Cu2_monooxygen"/>
    <property type="match status" value="1"/>
</dbReference>
<evidence type="ECO:0000256" key="4">
    <source>
        <dbReference type="SAM" id="MobiDB-lite"/>
    </source>
</evidence>
<organism evidence="7 8">
    <name type="scientific">Anopheles farauti</name>
    <dbReference type="NCBI Taxonomy" id="69004"/>
    <lineage>
        <taxon>Eukaryota</taxon>
        <taxon>Metazoa</taxon>
        <taxon>Ecdysozoa</taxon>
        <taxon>Arthropoda</taxon>
        <taxon>Hexapoda</taxon>
        <taxon>Insecta</taxon>
        <taxon>Pterygota</taxon>
        <taxon>Neoptera</taxon>
        <taxon>Endopterygota</taxon>
        <taxon>Diptera</taxon>
        <taxon>Nematocera</taxon>
        <taxon>Culicoidea</taxon>
        <taxon>Culicidae</taxon>
        <taxon>Anophelinae</taxon>
        <taxon>Anopheles</taxon>
    </lineage>
</organism>
<keyword evidence="8" id="KW-1185">Reference proteome</keyword>
<dbReference type="InterPro" id="IPR014784">
    <property type="entry name" value="Cu2_ascorb_mOase-like_C"/>
</dbReference>
<evidence type="ECO:0000256" key="3">
    <source>
        <dbReference type="ARBA" id="ARBA00023180"/>
    </source>
</evidence>
<keyword evidence="5" id="KW-0472">Membrane</keyword>
<proteinExistence type="inferred from homology"/>
<reference evidence="7" key="2">
    <citation type="submission" date="2020-05" db="UniProtKB">
        <authorList>
            <consortium name="EnsemblMetazoa"/>
        </authorList>
    </citation>
    <scope>IDENTIFICATION</scope>
    <source>
        <strain evidence="7">FAR1</strain>
    </source>
</reference>
<dbReference type="SUPFAM" id="SSF49742">
    <property type="entry name" value="PHM/PNGase F"/>
    <property type="match status" value="2"/>
</dbReference>
<dbReference type="InterPro" id="IPR000323">
    <property type="entry name" value="Cu2_ascorb_mOase_N"/>
</dbReference>
<dbReference type="InterPro" id="IPR045266">
    <property type="entry name" value="DOH_DOMON"/>
</dbReference>
<dbReference type="CDD" id="cd09631">
    <property type="entry name" value="DOMON_DOH"/>
    <property type="match status" value="1"/>
</dbReference>
<evidence type="ECO:0000259" key="6">
    <source>
        <dbReference type="SMART" id="SM00664"/>
    </source>
</evidence>
<dbReference type="InterPro" id="IPR036939">
    <property type="entry name" value="Cu2_ascorb_mOase_N_sf"/>
</dbReference>
<dbReference type="Gene3D" id="2.60.120.310">
    <property type="entry name" value="Copper type II, ascorbate-dependent monooxygenase, N-terminal domain"/>
    <property type="match status" value="1"/>
</dbReference>
<feature type="domain" description="DOMON" evidence="6">
    <location>
        <begin position="72"/>
        <end position="242"/>
    </location>
</feature>
<evidence type="ECO:0000313" key="7">
    <source>
        <dbReference type="EnsemblMetazoa" id="AFAF002002-PA"/>
    </source>
</evidence>
<dbReference type="GO" id="GO:0042420">
    <property type="term" value="P:dopamine catabolic process"/>
    <property type="evidence" value="ECO:0007669"/>
    <property type="project" value="TreeGrafter"/>
</dbReference>
<dbReference type="AlphaFoldDB" id="A0A182Q2V9"/>
<dbReference type="InterPro" id="IPR000945">
    <property type="entry name" value="DBH-like"/>
</dbReference>
<evidence type="ECO:0000313" key="8">
    <source>
        <dbReference type="Proteomes" id="UP000075886"/>
    </source>
</evidence>
<dbReference type="EMBL" id="AXCN02001054">
    <property type="status" value="NOT_ANNOTATED_CDS"/>
    <property type="molecule type" value="Genomic_DNA"/>
</dbReference>
<dbReference type="SMART" id="SM00664">
    <property type="entry name" value="DoH"/>
    <property type="match status" value="1"/>
</dbReference>
<reference evidence="8" key="1">
    <citation type="submission" date="2014-01" db="EMBL/GenBank/DDBJ databases">
        <title>The Genome Sequence of Anopheles farauti FAR1 (V2).</title>
        <authorList>
            <consortium name="The Broad Institute Genomics Platform"/>
            <person name="Neafsey D.E."/>
            <person name="Besansky N."/>
            <person name="Howell P."/>
            <person name="Walton C."/>
            <person name="Young S.K."/>
            <person name="Zeng Q."/>
            <person name="Gargeya S."/>
            <person name="Fitzgerald M."/>
            <person name="Haas B."/>
            <person name="Abouelleil A."/>
            <person name="Allen A.W."/>
            <person name="Alvarado L."/>
            <person name="Arachchi H.M."/>
            <person name="Berlin A.M."/>
            <person name="Chapman S.B."/>
            <person name="Gainer-Dewar J."/>
            <person name="Goldberg J."/>
            <person name="Griggs A."/>
            <person name="Gujja S."/>
            <person name="Hansen M."/>
            <person name="Howarth C."/>
            <person name="Imamovic A."/>
            <person name="Ireland A."/>
            <person name="Larimer J."/>
            <person name="McCowan C."/>
            <person name="Murphy C."/>
            <person name="Pearson M."/>
            <person name="Poon T.W."/>
            <person name="Priest M."/>
            <person name="Roberts A."/>
            <person name="Saif S."/>
            <person name="Shea T."/>
            <person name="Sisk P."/>
            <person name="Sykes S."/>
            <person name="Wortman J."/>
            <person name="Nusbaum C."/>
            <person name="Birren B."/>
        </authorList>
    </citation>
    <scope>NUCLEOTIDE SEQUENCE [LARGE SCALE GENOMIC DNA]</scope>
    <source>
        <strain evidence="8">FAR1</strain>
    </source>
</reference>
<accession>A0A182Q2V9</accession>
<dbReference type="PANTHER" id="PTHR10157">
    <property type="entry name" value="DOPAMINE BETA HYDROXYLASE RELATED"/>
    <property type="match status" value="1"/>
</dbReference>
<evidence type="ECO:0000256" key="5">
    <source>
        <dbReference type="SAM" id="Phobius"/>
    </source>
</evidence>
<evidence type="ECO:0000256" key="1">
    <source>
        <dbReference type="ARBA" id="ARBA00010676"/>
    </source>
</evidence>
<dbReference type="Gene3D" id="2.60.120.230">
    <property type="match status" value="1"/>
</dbReference>
<dbReference type="InterPro" id="IPR005018">
    <property type="entry name" value="DOMON_domain"/>
</dbReference>
<dbReference type="Proteomes" id="UP000075886">
    <property type="component" value="Unassembled WGS sequence"/>
</dbReference>
<keyword evidence="2" id="KW-1015">Disulfide bond</keyword>
<dbReference type="PANTHER" id="PTHR10157:SF40">
    <property type="entry name" value="MOXD1 HOMOLOG 2"/>
    <property type="match status" value="1"/>
</dbReference>
<dbReference type="InterPro" id="IPR024548">
    <property type="entry name" value="Cu2_monoox_C"/>
</dbReference>
<dbReference type="EMBL" id="AXCN02001055">
    <property type="status" value="NOT_ANNOTATED_CDS"/>
    <property type="molecule type" value="Genomic_DNA"/>
</dbReference>
<feature type="transmembrane region" description="Helical" evidence="5">
    <location>
        <begin position="12"/>
        <end position="33"/>
    </location>
</feature>
<dbReference type="STRING" id="69004.A0A182Q2V9"/>